<keyword evidence="4" id="KW-1185">Reference proteome</keyword>
<dbReference type="PANTHER" id="PTHR37017:SF11">
    <property type="entry name" value="ESTERASE_LIPASE_THIOESTERASE DOMAIN-CONTAINING PROTEIN"/>
    <property type="match status" value="1"/>
</dbReference>
<dbReference type="InterPro" id="IPR000073">
    <property type="entry name" value="AB_hydrolase_1"/>
</dbReference>
<protein>
    <submittedName>
        <fullName evidence="3">Alpha/beta hydrolase</fullName>
    </submittedName>
</protein>
<name>A0A2T4J077_9HYPH</name>
<comment type="caution">
    <text evidence="3">The sequence shown here is derived from an EMBL/GenBank/DDBJ whole genome shotgun (WGS) entry which is preliminary data.</text>
</comment>
<dbReference type="OrthoDB" id="9814966at2"/>
<feature type="domain" description="AB hydrolase-1" evidence="2">
    <location>
        <begin position="30"/>
        <end position="250"/>
    </location>
</feature>
<feature type="signal peptide" evidence="1">
    <location>
        <begin position="1"/>
        <end position="22"/>
    </location>
</feature>
<organism evidence="3 4">
    <name type="scientific">Mesorhizobium helmanticense</name>
    <dbReference type="NCBI Taxonomy" id="1776423"/>
    <lineage>
        <taxon>Bacteria</taxon>
        <taxon>Pseudomonadati</taxon>
        <taxon>Pseudomonadota</taxon>
        <taxon>Alphaproteobacteria</taxon>
        <taxon>Hyphomicrobiales</taxon>
        <taxon>Phyllobacteriaceae</taxon>
        <taxon>Mesorhizobium</taxon>
    </lineage>
</organism>
<dbReference type="Proteomes" id="UP000240259">
    <property type="component" value="Unassembled WGS sequence"/>
</dbReference>
<sequence length="259" mass="26703">MRKTIKNLALAAAVGLSGAAQSADEPMPTIVLVHGAFAGSSSWNGVIGELEKDRFHVIAAANPLRGVASDGAAVSAVVKSLTGPVILVGHSYGGAVITEAANGNANVKALVYVSAFAPETGETSLGLTEKFLGSTLGDTLAPPVMLSNGVTDLYIEQSKFPQQFAADVPTEQARLMAVTQRPVAQAALTEASGVAAWKAVPSYWIYGTADRNIPPAAMEFMAHRAKSRATVAIDGASHVVMISHPKQVASLIRDAASAK</sequence>
<reference evidence="3 4" key="1">
    <citation type="submission" date="2018-03" db="EMBL/GenBank/DDBJ databases">
        <title>Genome sequence of the symbiotic type strain Mesorhizobium helmanticense CSLC115NT isolated from Lotus corniculatus nodules.</title>
        <authorList>
            <person name="Sannazzaro A.I."/>
            <person name="Torres Tejerizo G.A."/>
            <person name="Dip D."/>
            <person name="Caballero M."/>
            <person name="Pistorio M."/>
            <person name="Estrella M.J."/>
        </authorList>
    </citation>
    <scope>NUCLEOTIDE SEQUENCE [LARGE SCALE GENOMIC DNA]</scope>
    <source>
        <strain evidence="3 4">CSLC115N</strain>
    </source>
</reference>
<dbReference type="EMBL" id="PZJX01000014">
    <property type="protein sequence ID" value="PTE11243.1"/>
    <property type="molecule type" value="Genomic_DNA"/>
</dbReference>
<evidence type="ECO:0000259" key="2">
    <source>
        <dbReference type="Pfam" id="PF12697"/>
    </source>
</evidence>
<keyword evidence="3" id="KW-0378">Hydrolase</keyword>
<evidence type="ECO:0000256" key="1">
    <source>
        <dbReference type="SAM" id="SignalP"/>
    </source>
</evidence>
<dbReference type="AlphaFoldDB" id="A0A2T4J077"/>
<dbReference type="GO" id="GO:0016787">
    <property type="term" value="F:hydrolase activity"/>
    <property type="evidence" value="ECO:0007669"/>
    <property type="project" value="UniProtKB-KW"/>
</dbReference>
<gene>
    <name evidence="3" type="ORF">C9427_06755</name>
</gene>
<dbReference type="SUPFAM" id="SSF53474">
    <property type="entry name" value="alpha/beta-Hydrolases"/>
    <property type="match status" value="1"/>
</dbReference>
<feature type="chain" id="PRO_5015432553" evidence="1">
    <location>
        <begin position="23"/>
        <end position="259"/>
    </location>
</feature>
<dbReference type="PANTHER" id="PTHR37017">
    <property type="entry name" value="AB HYDROLASE-1 DOMAIN-CONTAINING PROTEIN-RELATED"/>
    <property type="match status" value="1"/>
</dbReference>
<proteinExistence type="predicted"/>
<dbReference type="InterPro" id="IPR052897">
    <property type="entry name" value="Sec-Metab_Biosynth_Hydrolase"/>
</dbReference>
<evidence type="ECO:0000313" key="4">
    <source>
        <dbReference type="Proteomes" id="UP000240259"/>
    </source>
</evidence>
<accession>A0A2T4J077</accession>
<keyword evidence="1" id="KW-0732">Signal</keyword>
<dbReference type="RefSeq" id="WP_107648358.1">
    <property type="nucleotide sequence ID" value="NZ_PZJX01000014.1"/>
</dbReference>
<dbReference type="InterPro" id="IPR029058">
    <property type="entry name" value="AB_hydrolase_fold"/>
</dbReference>
<evidence type="ECO:0000313" key="3">
    <source>
        <dbReference type="EMBL" id="PTE11243.1"/>
    </source>
</evidence>
<dbReference type="Pfam" id="PF12697">
    <property type="entry name" value="Abhydrolase_6"/>
    <property type="match status" value="1"/>
</dbReference>
<dbReference type="Gene3D" id="3.40.50.1820">
    <property type="entry name" value="alpha/beta hydrolase"/>
    <property type="match status" value="1"/>
</dbReference>